<dbReference type="SUPFAM" id="SSF46689">
    <property type="entry name" value="Homeodomain-like"/>
    <property type="match status" value="1"/>
</dbReference>
<evidence type="ECO:0000259" key="4">
    <source>
        <dbReference type="PROSITE" id="PS01124"/>
    </source>
</evidence>
<dbReference type="RefSeq" id="WP_126503201.1">
    <property type="nucleotide sequence ID" value="NZ_RXNV01000001.1"/>
</dbReference>
<accession>A0A431WF62</accession>
<dbReference type="PROSITE" id="PS01124">
    <property type="entry name" value="HTH_ARAC_FAMILY_2"/>
    <property type="match status" value="1"/>
</dbReference>
<dbReference type="InterPro" id="IPR018060">
    <property type="entry name" value="HTH_AraC"/>
</dbReference>
<dbReference type="InterPro" id="IPR018062">
    <property type="entry name" value="HTH_AraC-typ_CS"/>
</dbReference>
<dbReference type="Gene3D" id="1.10.10.60">
    <property type="entry name" value="Homeodomain-like"/>
    <property type="match status" value="1"/>
</dbReference>
<dbReference type="GO" id="GO:0005829">
    <property type="term" value="C:cytosol"/>
    <property type="evidence" value="ECO:0007669"/>
    <property type="project" value="TreeGrafter"/>
</dbReference>
<comment type="caution">
    <text evidence="5">The sequence shown here is derived from an EMBL/GenBank/DDBJ whole genome shotgun (WGS) entry which is preliminary data.</text>
</comment>
<dbReference type="OrthoDB" id="6816069at2"/>
<dbReference type="GO" id="GO:0000976">
    <property type="term" value="F:transcription cis-regulatory region binding"/>
    <property type="evidence" value="ECO:0007669"/>
    <property type="project" value="TreeGrafter"/>
</dbReference>
<name>A0A431WF62_9GAMM</name>
<feature type="domain" description="HTH araC/xylS-type" evidence="4">
    <location>
        <begin position="239"/>
        <end position="336"/>
    </location>
</feature>
<dbReference type="InterPro" id="IPR009057">
    <property type="entry name" value="Homeodomain-like_sf"/>
</dbReference>
<keyword evidence="6" id="KW-1185">Reference proteome</keyword>
<reference evidence="5 6" key="1">
    <citation type="submission" date="2018-12" db="EMBL/GenBank/DDBJ databases">
        <authorList>
            <person name="Yu L."/>
        </authorList>
    </citation>
    <scope>NUCLEOTIDE SEQUENCE [LARGE SCALE GENOMIC DNA]</scope>
    <source>
        <strain evidence="5 6">HAW-EB5</strain>
    </source>
</reference>
<dbReference type="PANTHER" id="PTHR47894">
    <property type="entry name" value="HTH-TYPE TRANSCRIPTIONAL REGULATOR GADX"/>
    <property type="match status" value="1"/>
</dbReference>
<dbReference type="SMART" id="SM00342">
    <property type="entry name" value="HTH_ARAC"/>
    <property type="match status" value="1"/>
</dbReference>
<dbReference type="PANTHER" id="PTHR47894:SF1">
    <property type="entry name" value="HTH-TYPE TRANSCRIPTIONAL REGULATOR VQSM"/>
    <property type="match status" value="1"/>
</dbReference>
<dbReference type="GO" id="GO:0003700">
    <property type="term" value="F:DNA-binding transcription factor activity"/>
    <property type="evidence" value="ECO:0007669"/>
    <property type="project" value="InterPro"/>
</dbReference>
<dbReference type="Pfam" id="PF12833">
    <property type="entry name" value="HTH_18"/>
    <property type="match status" value="1"/>
</dbReference>
<protein>
    <submittedName>
        <fullName evidence="5">AraC family transcriptional regulator</fullName>
    </submittedName>
</protein>
<evidence type="ECO:0000256" key="1">
    <source>
        <dbReference type="ARBA" id="ARBA00023015"/>
    </source>
</evidence>
<keyword evidence="1" id="KW-0805">Transcription regulation</keyword>
<dbReference type="EMBL" id="RXNV01000001">
    <property type="protein sequence ID" value="RTR34192.1"/>
    <property type="molecule type" value="Genomic_DNA"/>
</dbReference>
<dbReference type="InterPro" id="IPR032687">
    <property type="entry name" value="AraC-type_N"/>
</dbReference>
<proteinExistence type="predicted"/>
<organism evidence="5 6">
    <name type="scientific">Shewanella atlantica</name>
    <dbReference type="NCBI Taxonomy" id="271099"/>
    <lineage>
        <taxon>Bacteria</taxon>
        <taxon>Pseudomonadati</taxon>
        <taxon>Pseudomonadota</taxon>
        <taxon>Gammaproteobacteria</taxon>
        <taxon>Alteromonadales</taxon>
        <taxon>Shewanellaceae</taxon>
        <taxon>Shewanella</taxon>
    </lineage>
</organism>
<evidence type="ECO:0000256" key="3">
    <source>
        <dbReference type="ARBA" id="ARBA00023163"/>
    </source>
</evidence>
<keyword evidence="2" id="KW-0238">DNA-binding</keyword>
<evidence type="ECO:0000313" key="5">
    <source>
        <dbReference type="EMBL" id="RTR34192.1"/>
    </source>
</evidence>
<evidence type="ECO:0000313" key="6">
    <source>
        <dbReference type="Proteomes" id="UP000282060"/>
    </source>
</evidence>
<dbReference type="PROSITE" id="PS00041">
    <property type="entry name" value="HTH_ARAC_FAMILY_1"/>
    <property type="match status" value="1"/>
</dbReference>
<dbReference type="Proteomes" id="UP000282060">
    <property type="component" value="Unassembled WGS sequence"/>
</dbReference>
<sequence>MKFAQSYKPNMMVGDQSYPAYQLRNLLRYLQKHQGEEVAQRLCSQIGVGIKELEHLQLIYVWQADFAMAFLQQYTQDPEIGAKVGCQYSVDDLDFLLSFFTECKTIGECLQFVVSHPERVGSFTDTLVSNEGGKLRIRWLNTGKIDPKRYSCQFQHSVCGLATVGSGLAGQPILFDKITLAEKARNADYLSSVTGAEIEFGAEFNEWTIDHRYLSLPVTYQFNQRMINKESVKQTSYIESLLELLRQTFPDCPNMEQMAIHQNISDRTLRRKISQAGTSYQKLVDQVRCQAAIGLILSEEKSIEDIAEIMGFGDVSHFRQSFKHWLGHPPGHFLRLNEKKADQS</sequence>
<gene>
    <name evidence="5" type="ORF">EKG39_00490</name>
</gene>
<dbReference type="Pfam" id="PF12625">
    <property type="entry name" value="Arabinose_bd"/>
    <property type="match status" value="1"/>
</dbReference>
<dbReference type="AlphaFoldDB" id="A0A431WF62"/>
<keyword evidence="3" id="KW-0804">Transcription</keyword>
<evidence type="ECO:0000256" key="2">
    <source>
        <dbReference type="ARBA" id="ARBA00023125"/>
    </source>
</evidence>